<organism evidence="4 5">
    <name type="scientific">Roseinatronobacter thiooxidans</name>
    <dbReference type="NCBI Taxonomy" id="121821"/>
    <lineage>
        <taxon>Bacteria</taxon>
        <taxon>Pseudomonadati</taxon>
        <taxon>Pseudomonadota</taxon>
        <taxon>Alphaproteobacteria</taxon>
        <taxon>Rhodobacterales</taxon>
        <taxon>Paracoccaceae</taxon>
        <taxon>Roseinatronobacter</taxon>
    </lineage>
</organism>
<dbReference type="AlphaFoldDB" id="A0A2W7PWY2"/>
<dbReference type="Pfam" id="PF05426">
    <property type="entry name" value="Alginate_lyase"/>
    <property type="match status" value="1"/>
</dbReference>
<gene>
    <name evidence="4" type="ORF">LY56_03033</name>
</gene>
<dbReference type="RefSeq" id="WP_111361391.1">
    <property type="nucleotide sequence ID" value="NZ_QKZQ01000017.1"/>
</dbReference>
<dbReference type="SUPFAM" id="SSF48230">
    <property type="entry name" value="Chondroitin AC/alginate lyase"/>
    <property type="match status" value="1"/>
</dbReference>
<dbReference type="Proteomes" id="UP000249364">
    <property type="component" value="Unassembled WGS sequence"/>
</dbReference>
<reference evidence="4 5" key="1">
    <citation type="submission" date="2018-06" db="EMBL/GenBank/DDBJ databases">
        <title>Genomic Encyclopedia of Archaeal and Bacterial Type Strains, Phase II (KMG-II): from individual species to whole genera.</title>
        <authorList>
            <person name="Goeker M."/>
        </authorList>
    </citation>
    <scope>NUCLEOTIDE SEQUENCE [LARGE SCALE GENOMIC DNA]</scope>
    <source>
        <strain evidence="4 5">DSM 13087</strain>
    </source>
</reference>
<dbReference type="GO" id="GO:0016829">
    <property type="term" value="F:lyase activity"/>
    <property type="evidence" value="ECO:0007669"/>
    <property type="project" value="UniProtKB-KW"/>
</dbReference>
<dbReference type="Gene3D" id="1.50.10.100">
    <property type="entry name" value="Chondroitin AC/alginate lyase"/>
    <property type="match status" value="1"/>
</dbReference>
<protein>
    <submittedName>
        <fullName evidence="4">Alginate lyase</fullName>
    </submittedName>
</protein>
<dbReference type="GO" id="GO:0042597">
    <property type="term" value="C:periplasmic space"/>
    <property type="evidence" value="ECO:0007669"/>
    <property type="project" value="InterPro"/>
</dbReference>
<evidence type="ECO:0000259" key="3">
    <source>
        <dbReference type="Pfam" id="PF05426"/>
    </source>
</evidence>
<feature type="domain" description="Alginate lyase" evidence="3">
    <location>
        <begin position="419"/>
        <end position="694"/>
    </location>
</feature>
<evidence type="ECO:0000256" key="2">
    <source>
        <dbReference type="ARBA" id="ARBA00023239"/>
    </source>
</evidence>
<dbReference type="EMBL" id="QKZQ01000017">
    <property type="protein sequence ID" value="PZX38330.1"/>
    <property type="molecule type" value="Genomic_DNA"/>
</dbReference>
<keyword evidence="2 4" id="KW-0456">Lyase</keyword>
<name>A0A2W7PWY2_9RHOB</name>
<keyword evidence="5" id="KW-1185">Reference proteome</keyword>
<sequence>MSARDTIDPVEALAKNIRSLWKENAVLRNTLMAMQMEIYELRQQSLPVVSPDSFAFFRIIGNDLPPRHQIGQSLSNIRFILDNEPPQAGVIRRWVLNRISDPHTEASIIDLLTSRGEVFDRIVFDPEVYRQIGWNTAPLQFGAKPFYSPALADNKVTTLSAFQNRELLYDTAYHDKIRYVANNNGARNCCLETGRALARWVMPWDGNCFMTESGWAQIRAAITARPDLPYIVVPMARITHNESLFDPALQPDLQEEPQIIFRNDAREIFDPTLRYGRRPKVELLSRLRVPGPWDKWPKAAWEPAPTVSADAGLYQHAGWVARLSSGAHALEIAGASSRRGVARSHGIRGLIDRIDDAQIGAVLTNLPTKALDWWTLLDQRNRYHAGDEGLDTLITGALLPAAREALGRGPYSVLDKKGCAPSGEPRDYWHPAPYHWPNSDSPTGLPYLKHDGQRVPGTQFGDPEAVNYDRTSLQAVFDDTLTLALAAFFSGEACFGDHAVALLKQWFVAEESRMTPNLVYAQLIPGETTSRGRGIIEAKDIYYFLDAVGLLDHLGAISPDIMAVFRFWLTTYLDWLRTSPQGLSERASANNHGTAYDLQIAAIAAFLGRGRLVQEASLMSCQRIYAQFDDTGAQPQEIIRSTSKHYCHFNLQLWAALADIYRSCGIDLWQFEASPGRGIVAAISYLATQLREPAWPGKQIDVFDCRRSHVLLLRGHANGGAALCSPVMTYARAETFDPHSAIRPWWRLGTVTAL</sequence>
<dbReference type="OrthoDB" id="7210452at2"/>
<evidence type="ECO:0000313" key="4">
    <source>
        <dbReference type="EMBL" id="PZX38330.1"/>
    </source>
</evidence>
<evidence type="ECO:0000313" key="5">
    <source>
        <dbReference type="Proteomes" id="UP000249364"/>
    </source>
</evidence>
<proteinExistence type="predicted"/>
<comment type="caution">
    <text evidence="4">The sequence shown here is derived from an EMBL/GenBank/DDBJ whole genome shotgun (WGS) entry which is preliminary data.</text>
</comment>
<dbReference type="InterPro" id="IPR008929">
    <property type="entry name" value="Chondroitin_lyas"/>
</dbReference>
<keyword evidence="1" id="KW-0732">Signal</keyword>
<accession>A0A2W7PWY2</accession>
<evidence type="ECO:0000256" key="1">
    <source>
        <dbReference type="ARBA" id="ARBA00022729"/>
    </source>
</evidence>
<dbReference type="InterPro" id="IPR008397">
    <property type="entry name" value="Alginate_lyase_dom"/>
</dbReference>